<keyword evidence="2" id="KW-1185">Reference proteome</keyword>
<name>A0A928Z3I9_9CYAN</name>
<dbReference type="AlphaFoldDB" id="A0A928Z3I9"/>
<accession>A0A928Z3I9</accession>
<evidence type="ECO:0000313" key="1">
    <source>
        <dbReference type="EMBL" id="MBE9030724.1"/>
    </source>
</evidence>
<dbReference type="Proteomes" id="UP000625316">
    <property type="component" value="Unassembled WGS sequence"/>
</dbReference>
<comment type="caution">
    <text evidence="1">The sequence shown here is derived from an EMBL/GenBank/DDBJ whole genome shotgun (WGS) entry which is preliminary data.</text>
</comment>
<dbReference type="EMBL" id="JADEXQ010000042">
    <property type="protein sequence ID" value="MBE9030724.1"/>
    <property type="molecule type" value="Genomic_DNA"/>
</dbReference>
<gene>
    <name evidence="1" type="ORF">IQ266_13385</name>
</gene>
<protein>
    <submittedName>
        <fullName evidence="1">Uncharacterized protein</fullName>
    </submittedName>
</protein>
<reference evidence="1" key="1">
    <citation type="submission" date="2020-10" db="EMBL/GenBank/DDBJ databases">
        <authorList>
            <person name="Castelo-Branco R."/>
            <person name="Eusebio N."/>
            <person name="Adriana R."/>
            <person name="Vieira A."/>
            <person name="Brugerolle De Fraissinette N."/>
            <person name="Rezende De Castro R."/>
            <person name="Schneider M.P."/>
            <person name="Vasconcelos V."/>
            <person name="Leao P.N."/>
        </authorList>
    </citation>
    <scope>NUCLEOTIDE SEQUENCE</scope>
    <source>
        <strain evidence="1">LEGE 11480</strain>
    </source>
</reference>
<evidence type="ECO:0000313" key="2">
    <source>
        <dbReference type="Proteomes" id="UP000625316"/>
    </source>
</evidence>
<proteinExistence type="predicted"/>
<dbReference type="RefSeq" id="WP_264325554.1">
    <property type="nucleotide sequence ID" value="NZ_JADEXQ010000042.1"/>
</dbReference>
<organism evidence="1 2">
    <name type="scientific">Romeriopsis navalis LEGE 11480</name>
    <dbReference type="NCBI Taxonomy" id="2777977"/>
    <lineage>
        <taxon>Bacteria</taxon>
        <taxon>Bacillati</taxon>
        <taxon>Cyanobacteriota</taxon>
        <taxon>Cyanophyceae</taxon>
        <taxon>Leptolyngbyales</taxon>
        <taxon>Leptolyngbyaceae</taxon>
        <taxon>Romeriopsis</taxon>
        <taxon>Romeriopsis navalis</taxon>
    </lineage>
</organism>
<sequence length="73" mass="8221">MGSYCNACDDLGTAAIYSLGMDEAIEPLARNPGQWHRQAGNYLALEHDQHYFQRILDNRGENELSRLGYVPHG</sequence>